<evidence type="ECO:0000313" key="4">
    <source>
        <dbReference type="Proteomes" id="UP000030134"/>
    </source>
</evidence>
<evidence type="ECO:0008006" key="5">
    <source>
        <dbReference type="Google" id="ProtNLM"/>
    </source>
</evidence>
<feature type="chain" id="PRO_5005418321" description="Outer membrane protein beta-barrel domain-containing protein" evidence="2">
    <location>
        <begin position="23"/>
        <end position="216"/>
    </location>
</feature>
<feature type="signal peptide" evidence="2">
    <location>
        <begin position="1"/>
        <end position="22"/>
    </location>
</feature>
<name>A0A0A2G5P3_9PORP</name>
<evidence type="ECO:0000313" key="3">
    <source>
        <dbReference type="EMBL" id="KGN97747.1"/>
    </source>
</evidence>
<evidence type="ECO:0000256" key="1">
    <source>
        <dbReference type="SAM" id="Phobius"/>
    </source>
</evidence>
<proteinExistence type="predicted"/>
<dbReference type="AlphaFoldDB" id="A0A0A2G5P3"/>
<sequence>MKILIRRVLCVAATLALSGAIATYAQKSSISILSSEYGTRSTALSTAQETTSSPQKGRYGTFLTILPQHFLFGPNIGFEQGLSRKWSMSCDVTGHLWLTSTPNIALKANLKYYFLGQVGKGIYARINATAGHFLQESAIAGYPFYAGGGIGLGGMLPLTRNGKWHITTDAGLKVVPPIGKRKIGSKDPDPTFSMAYYTFLSPAALIDFSIGIAYRF</sequence>
<dbReference type="EMBL" id="JQZW01000009">
    <property type="protein sequence ID" value="KGN97747.1"/>
    <property type="molecule type" value="Genomic_DNA"/>
</dbReference>
<keyword evidence="1" id="KW-0472">Membrane</keyword>
<comment type="caution">
    <text evidence="3">The sequence shown here is derived from an EMBL/GenBank/DDBJ whole genome shotgun (WGS) entry which is preliminary data.</text>
</comment>
<reference evidence="3 4" key="1">
    <citation type="submission" date="2014-08" db="EMBL/GenBank/DDBJ databases">
        <title>Porphyromonas gingivicanis strain:COT-022_OH1391 Genome sequencing.</title>
        <authorList>
            <person name="Wallis C."/>
            <person name="Deusch O."/>
            <person name="O'Flynn C."/>
            <person name="Davis I."/>
            <person name="Jospin G."/>
            <person name="Darling A.E."/>
            <person name="Coil D.A."/>
            <person name="Alexiev A."/>
            <person name="Horsfall A."/>
            <person name="Kirkwood N."/>
            <person name="Harris S."/>
            <person name="Eisen J.A."/>
        </authorList>
    </citation>
    <scope>NUCLEOTIDE SEQUENCE [LARGE SCALE GENOMIC DNA]</scope>
    <source>
        <strain evidence="4">COT-022 OH1391</strain>
    </source>
</reference>
<keyword evidence="1" id="KW-1133">Transmembrane helix</keyword>
<organism evidence="3 4">
    <name type="scientific">Porphyromonas gingivicanis</name>
    <dbReference type="NCBI Taxonomy" id="266762"/>
    <lineage>
        <taxon>Bacteria</taxon>
        <taxon>Pseudomonadati</taxon>
        <taxon>Bacteroidota</taxon>
        <taxon>Bacteroidia</taxon>
        <taxon>Bacteroidales</taxon>
        <taxon>Porphyromonadaceae</taxon>
        <taxon>Porphyromonas</taxon>
    </lineage>
</organism>
<keyword evidence="2" id="KW-0732">Signal</keyword>
<gene>
    <name evidence="3" type="ORF">HQ36_05630</name>
</gene>
<keyword evidence="1" id="KW-0812">Transmembrane</keyword>
<keyword evidence="4" id="KW-1185">Reference proteome</keyword>
<dbReference type="STRING" id="266762.HQ36_05630"/>
<evidence type="ECO:0000256" key="2">
    <source>
        <dbReference type="SAM" id="SignalP"/>
    </source>
</evidence>
<dbReference type="Proteomes" id="UP000030134">
    <property type="component" value="Unassembled WGS sequence"/>
</dbReference>
<accession>A0A0A2G5P3</accession>
<dbReference type="OrthoDB" id="1015696at2"/>
<dbReference type="RefSeq" id="WP_036884268.1">
    <property type="nucleotide sequence ID" value="NZ_JQZW01000009.1"/>
</dbReference>
<feature type="transmembrane region" description="Helical" evidence="1">
    <location>
        <begin position="194"/>
        <end position="214"/>
    </location>
</feature>
<protein>
    <recommendedName>
        <fullName evidence="5">Outer membrane protein beta-barrel domain-containing protein</fullName>
    </recommendedName>
</protein>